<feature type="compositionally biased region" description="Basic and acidic residues" evidence="1">
    <location>
        <begin position="8"/>
        <end position="17"/>
    </location>
</feature>
<feature type="region of interest" description="Disordered" evidence="1">
    <location>
        <begin position="1"/>
        <end position="21"/>
    </location>
</feature>
<protein>
    <submittedName>
        <fullName evidence="2">Uncharacterized protein</fullName>
    </submittedName>
</protein>
<organism evidence="2 3">
    <name type="scientific">Verticillium longisporum</name>
    <name type="common">Verticillium dahliae var. longisporum</name>
    <dbReference type="NCBI Taxonomy" id="100787"/>
    <lineage>
        <taxon>Eukaryota</taxon>
        <taxon>Fungi</taxon>
        <taxon>Dikarya</taxon>
        <taxon>Ascomycota</taxon>
        <taxon>Pezizomycotina</taxon>
        <taxon>Sordariomycetes</taxon>
        <taxon>Hypocreomycetidae</taxon>
        <taxon>Glomerellales</taxon>
        <taxon>Plectosphaerellaceae</taxon>
        <taxon>Verticillium</taxon>
    </lineage>
</organism>
<proteinExistence type="predicted"/>
<reference evidence="3" key="1">
    <citation type="submission" date="2015-05" db="EMBL/GenBank/DDBJ databases">
        <authorList>
            <person name="Fogelqvist Johan"/>
        </authorList>
    </citation>
    <scope>NUCLEOTIDE SEQUENCE [LARGE SCALE GENOMIC DNA]</scope>
</reference>
<dbReference type="AlphaFoldDB" id="A0A0G4NMN1"/>
<gene>
    <name evidence="2" type="ORF">BN1723_020370</name>
</gene>
<accession>A0A0G4NMN1</accession>
<feature type="non-terminal residue" evidence="2">
    <location>
        <position position="88"/>
    </location>
</feature>
<dbReference type="EMBL" id="CVQI01036898">
    <property type="protein sequence ID" value="CRK47732.1"/>
    <property type="molecule type" value="Genomic_DNA"/>
</dbReference>
<evidence type="ECO:0000256" key="1">
    <source>
        <dbReference type="SAM" id="MobiDB-lite"/>
    </source>
</evidence>
<sequence length="88" mass="9606">MLAPTEPVKQESRDKPRAPLLNTDYAIKKMPQRKQHSIFTPIDENRSILSQHLASFAAADSSASKSDAGVKIESVNRSQSVDVGAVSR</sequence>
<evidence type="ECO:0000313" key="3">
    <source>
        <dbReference type="Proteomes" id="UP000045706"/>
    </source>
</evidence>
<name>A0A0G4NMN1_VERLO</name>
<evidence type="ECO:0000313" key="2">
    <source>
        <dbReference type="EMBL" id="CRK47732.1"/>
    </source>
</evidence>
<dbReference type="Proteomes" id="UP000045706">
    <property type="component" value="Unassembled WGS sequence"/>
</dbReference>